<proteinExistence type="predicted"/>
<name>A0A7W3JTV4_9MICO</name>
<comment type="caution">
    <text evidence="2">The sequence shown here is derived from an EMBL/GenBank/DDBJ whole genome shotgun (WGS) entry which is preliminary data.</text>
</comment>
<sequence length="267" mass="28540">MMFSNRFHSSTAIVIAVAASLALTSCDSSPKTKYVAASGEQVTVDWVDYPGQAGVSAAEVLLAPSVEATRTQSAAILGEIESRLTAEFGLVWENGPRGDGQRIEGDFYPGGGNGYGGKSLYVTFNSVPRESLTIPTSAADWHRIMEVIGDVTRAYGMGALKVDGLDTELTAEDIQLYGTDNHDEFWQWSGTAYGQSQWVSAGLIDVERDASRKALSDMGGSVDYGWNTRSITISYGATVLPAADRASFIERVTPFAGLSQPKPTDSD</sequence>
<feature type="chain" id="PRO_5038360320" description="Lipoprotein" evidence="1">
    <location>
        <begin position="19"/>
        <end position="267"/>
    </location>
</feature>
<accession>A0A7W3JTV4</accession>
<dbReference type="Proteomes" id="UP000524237">
    <property type="component" value="Unassembled WGS sequence"/>
</dbReference>
<evidence type="ECO:0000313" key="3">
    <source>
        <dbReference type="Proteomes" id="UP000524237"/>
    </source>
</evidence>
<dbReference type="EMBL" id="JACGWU010000002">
    <property type="protein sequence ID" value="MBA8828997.1"/>
    <property type="molecule type" value="Genomic_DNA"/>
</dbReference>
<gene>
    <name evidence="2" type="ORF">FB555_001095</name>
</gene>
<reference evidence="2 3" key="1">
    <citation type="submission" date="2020-07" db="EMBL/GenBank/DDBJ databases">
        <title>Sequencing the genomes of 1000 actinobacteria strains.</title>
        <authorList>
            <person name="Klenk H.-P."/>
        </authorList>
    </citation>
    <scope>NUCLEOTIDE SEQUENCE [LARGE SCALE GENOMIC DNA]</scope>
    <source>
        <strain evidence="2 3">DSM 23737</strain>
    </source>
</reference>
<evidence type="ECO:0000313" key="2">
    <source>
        <dbReference type="EMBL" id="MBA8828997.1"/>
    </source>
</evidence>
<organism evidence="2 3">
    <name type="scientific">Alpinimonas psychrophila</name>
    <dbReference type="NCBI Taxonomy" id="748908"/>
    <lineage>
        <taxon>Bacteria</taxon>
        <taxon>Bacillati</taxon>
        <taxon>Actinomycetota</taxon>
        <taxon>Actinomycetes</taxon>
        <taxon>Micrococcales</taxon>
        <taxon>Microbacteriaceae</taxon>
        <taxon>Alpinimonas</taxon>
    </lineage>
</organism>
<dbReference type="RefSeq" id="WP_182484427.1">
    <property type="nucleotide sequence ID" value="NZ_JACGWU010000002.1"/>
</dbReference>
<feature type="signal peptide" evidence="1">
    <location>
        <begin position="1"/>
        <end position="18"/>
    </location>
</feature>
<dbReference type="PROSITE" id="PS51257">
    <property type="entry name" value="PROKAR_LIPOPROTEIN"/>
    <property type="match status" value="1"/>
</dbReference>
<keyword evidence="1" id="KW-0732">Signal</keyword>
<keyword evidence="3" id="KW-1185">Reference proteome</keyword>
<evidence type="ECO:0008006" key="4">
    <source>
        <dbReference type="Google" id="ProtNLM"/>
    </source>
</evidence>
<evidence type="ECO:0000256" key="1">
    <source>
        <dbReference type="SAM" id="SignalP"/>
    </source>
</evidence>
<protein>
    <recommendedName>
        <fullName evidence="4">Lipoprotein</fullName>
    </recommendedName>
</protein>
<dbReference type="AlphaFoldDB" id="A0A7W3JTV4"/>